<dbReference type="GO" id="GO:0000156">
    <property type="term" value="F:phosphorelay response regulator activity"/>
    <property type="evidence" value="ECO:0007669"/>
    <property type="project" value="TreeGrafter"/>
</dbReference>
<dbReference type="RefSeq" id="WP_013098832.1">
    <property type="nucleotide sequence ID" value="NC_014121.1"/>
</dbReference>
<gene>
    <name evidence="10" type="ordered locus">ECL_04463</name>
</gene>
<sequence>MRVLILDPNIINQHYLKTQIEEAGILTDVSSSIEEVEMFMFSNKAELLIMASETLSTAELQAIRKWRREGRTIRIMILNSSNDIEHKVKAFESGADDYVVKSSHIEEIIIRIWVLVRRNYLTPSSRITAGNLELDLNSKVLFINKQKIRLTRFEFEIMKLLVKNKGKALSKRKIMKHLYHDWMGKENNTVEVLIGRLRKKLAPYNSGQIRNQREEGYYYDLNGAI</sequence>
<feature type="domain" description="OmpR/PhoB-type" evidence="9">
    <location>
        <begin position="124"/>
        <end position="221"/>
    </location>
</feature>
<dbReference type="Pfam" id="PF00486">
    <property type="entry name" value="Trans_reg_C"/>
    <property type="match status" value="1"/>
</dbReference>
<dbReference type="GO" id="GO:0005829">
    <property type="term" value="C:cytosol"/>
    <property type="evidence" value="ECO:0007669"/>
    <property type="project" value="TreeGrafter"/>
</dbReference>
<evidence type="ECO:0000256" key="5">
    <source>
        <dbReference type="ARBA" id="ARBA00023163"/>
    </source>
</evidence>
<dbReference type="CDD" id="cd00383">
    <property type="entry name" value="trans_reg_C"/>
    <property type="match status" value="1"/>
</dbReference>
<dbReference type="STRING" id="716541.ECL_04463"/>
<keyword evidence="5" id="KW-0804">Transcription</keyword>
<evidence type="ECO:0000256" key="1">
    <source>
        <dbReference type="ARBA" id="ARBA00022553"/>
    </source>
</evidence>
<dbReference type="OrthoDB" id="2192870at2"/>
<evidence type="ECO:0000313" key="11">
    <source>
        <dbReference type="Proteomes" id="UP000002363"/>
    </source>
</evidence>
<dbReference type="InterPro" id="IPR001789">
    <property type="entry name" value="Sig_transdc_resp-reg_receiver"/>
</dbReference>
<dbReference type="PROSITE" id="PS50110">
    <property type="entry name" value="RESPONSE_REGULATORY"/>
    <property type="match status" value="1"/>
</dbReference>
<keyword evidence="1" id="KW-0597">Phosphoprotein</keyword>
<proteinExistence type="predicted"/>
<dbReference type="InterPro" id="IPR016032">
    <property type="entry name" value="Sig_transdc_resp-reg_C-effctor"/>
</dbReference>
<feature type="DNA-binding region" description="OmpR/PhoB-type" evidence="7">
    <location>
        <begin position="124"/>
        <end position="221"/>
    </location>
</feature>
<evidence type="ECO:0000256" key="4">
    <source>
        <dbReference type="ARBA" id="ARBA00023125"/>
    </source>
</evidence>
<dbReference type="InterPro" id="IPR011006">
    <property type="entry name" value="CheY-like_superfamily"/>
</dbReference>
<dbReference type="InterPro" id="IPR039420">
    <property type="entry name" value="WalR-like"/>
</dbReference>
<evidence type="ECO:0000256" key="2">
    <source>
        <dbReference type="ARBA" id="ARBA00023012"/>
    </source>
</evidence>
<comment type="caution">
    <text evidence="6">Lacks conserved residue(s) required for the propagation of feature annotation.</text>
</comment>
<feature type="domain" description="Response regulatory" evidence="8">
    <location>
        <begin position="2"/>
        <end position="116"/>
    </location>
</feature>
<organism evidence="10 11">
    <name type="scientific">Enterobacter cloacae subsp. cloacae (strain ATCC 13047 / DSM 30054 / NBRC 13535 / NCTC 10005 / WDCM 00083 / NCDC 279-56)</name>
    <dbReference type="NCBI Taxonomy" id="716541"/>
    <lineage>
        <taxon>Bacteria</taxon>
        <taxon>Pseudomonadati</taxon>
        <taxon>Pseudomonadota</taxon>
        <taxon>Gammaproteobacteria</taxon>
        <taxon>Enterobacterales</taxon>
        <taxon>Enterobacteriaceae</taxon>
        <taxon>Enterobacter</taxon>
        <taxon>Enterobacter cloacae complex</taxon>
    </lineage>
</organism>
<dbReference type="Gene3D" id="1.10.10.10">
    <property type="entry name" value="Winged helix-like DNA-binding domain superfamily/Winged helix DNA-binding domain"/>
    <property type="match status" value="1"/>
</dbReference>
<evidence type="ECO:0000259" key="9">
    <source>
        <dbReference type="PROSITE" id="PS51755"/>
    </source>
</evidence>
<dbReference type="HOGENOM" id="CLU_000445_30_1_6"/>
<dbReference type="Pfam" id="PF00072">
    <property type="entry name" value="Response_reg"/>
    <property type="match status" value="1"/>
</dbReference>
<dbReference type="Proteomes" id="UP000002363">
    <property type="component" value="Chromosome"/>
</dbReference>
<keyword evidence="11" id="KW-1185">Reference proteome</keyword>
<dbReference type="GO" id="GO:0000976">
    <property type="term" value="F:transcription cis-regulatory region binding"/>
    <property type="evidence" value="ECO:0007669"/>
    <property type="project" value="TreeGrafter"/>
</dbReference>
<protein>
    <recommendedName>
        <fullName evidence="12">DNA-binding response regulator</fullName>
    </recommendedName>
</protein>
<dbReference type="Gene3D" id="3.40.50.2300">
    <property type="match status" value="1"/>
</dbReference>
<dbReference type="GO" id="GO:0006355">
    <property type="term" value="P:regulation of DNA-templated transcription"/>
    <property type="evidence" value="ECO:0007669"/>
    <property type="project" value="InterPro"/>
</dbReference>
<evidence type="ECO:0000256" key="6">
    <source>
        <dbReference type="PROSITE-ProRule" id="PRU00169"/>
    </source>
</evidence>
<evidence type="ECO:0000259" key="8">
    <source>
        <dbReference type="PROSITE" id="PS50110"/>
    </source>
</evidence>
<dbReference type="EnsemblBacteria" id="ADF63992">
    <property type="protein sequence ID" value="ADF63992"/>
    <property type="gene ID" value="ECL_04463"/>
</dbReference>
<evidence type="ECO:0000313" key="10">
    <source>
        <dbReference type="EMBL" id="ADF63992.1"/>
    </source>
</evidence>
<dbReference type="PROSITE" id="PS51755">
    <property type="entry name" value="OMPR_PHOB"/>
    <property type="match status" value="1"/>
</dbReference>
<dbReference type="eggNOG" id="COG0745">
    <property type="taxonomic scope" value="Bacteria"/>
</dbReference>
<name>A0A0H3CS13_ENTCC</name>
<evidence type="ECO:0000256" key="3">
    <source>
        <dbReference type="ARBA" id="ARBA00023015"/>
    </source>
</evidence>
<dbReference type="InterPro" id="IPR036388">
    <property type="entry name" value="WH-like_DNA-bd_sf"/>
</dbReference>
<dbReference type="SUPFAM" id="SSF52172">
    <property type="entry name" value="CheY-like"/>
    <property type="match status" value="1"/>
</dbReference>
<dbReference type="EMBL" id="CP001918">
    <property type="protein sequence ID" value="ADF63992.1"/>
    <property type="molecule type" value="Genomic_DNA"/>
</dbReference>
<accession>A0A0H3CS13</accession>
<dbReference type="AlphaFoldDB" id="A0A0H3CS13"/>
<dbReference type="KEGG" id="enc:ECL_04463"/>
<dbReference type="SUPFAM" id="SSF46894">
    <property type="entry name" value="C-terminal effector domain of the bipartite response regulators"/>
    <property type="match status" value="1"/>
</dbReference>
<keyword evidence="3" id="KW-0805">Transcription regulation</keyword>
<dbReference type="PANTHER" id="PTHR48111">
    <property type="entry name" value="REGULATOR OF RPOS"/>
    <property type="match status" value="1"/>
</dbReference>
<dbReference type="GO" id="GO:0032993">
    <property type="term" value="C:protein-DNA complex"/>
    <property type="evidence" value="ECO:0007669"/>
    <property type="project" value="TreeGrafter"/>
</dbReference>
<evidence type="ECO:0000256" key="7">
    <source>
        <dbReference type="PROSITE-ProRule" id="PRU01091"/>
    </source>
</evidence>
<keyword evidence="2" id="KW-0902">Two-component regulatory system</keyword>
<dbReference type="SMART" id="SM00862">
    <property type="entry name" value="Trans_reg_C"/>
    <property type="match status" value="1"/>
</dbReference>
<dbReference type="InterPro" id="IPR001867">
    <property type="entry name" value="OmpR/PhoB-type_DNA-bd"/>
</dbReference>
<dbReference type="PATRIC" id="fig|716541.4.peg.4617"/>
<dbReference type="SMART" id="SM00448">
    <property type="entry name" value="REC"/>
    <property type="match status" value="1"/>
</dbReference>
<reference evidence="10 11" key="1">
    <citation type="journal article" date="2010" name="J. Bacteriol.">
        <title>Complete genome sequence of Enterobacter cloacae subsp. cloacae type strain ATCC 13047.</title>
        <authorList>
            <person name="Ren Y."/>
            <person name="Ren Y."/>
            <person name="Zhou Z."/>
            <person name="Guo X."/>
            <person name="Li Y."/>
            <person name="Feng L."/>
            <person name="Wang L."/>
        </authorList>
    </citation>
    <scope>NUCLEOTIDE SEQUENCE [LARGE SCALE GENOMIC DNA]</scope>
    <source>
        <strain evidence="11">ATCC 13047 / DSM 30054 / NBRC 13535 / NCTC 10005 / WDCM 00083 / NCDC 279-56</strain>
    </source>
</reference>
<keyword evidence="4 7" id="KW-0238">DNA-binding</keyword>
<evidence type="ECO:0008006" key="12">
    <source>
        <dbReference type="Google" id="ProtNLM"/>
    </source>
</evidence>
<dbReference type="PANTHER" id="PTHR48111:SF71">
    <property type="entry name" value="TRANSCRIPTIONAL REGULATORY PROTEIN PHOP"/>
    <property type="match status" value="1"/>
</dbReference>